<organism evidence="11 12">
    <name type="scientific">Uliginosibacterium sediminicola</name>
    <dbReference type="NCBI Taxonomy" id="2024550"/>
    <lineage>
        <taxon>Bacteria</taxon>
        <taxon>Pseudomonadati</taxon>
        <taxon>Pseudomonadota</taxon>
        <taxon>Betaproteobacteria</taxon>
        <taxon>Rhodocyclales</taxon>
        <taxon>Zoogloeaceae</taxon>
        <taxon>Uliginosibacterium</taxon>
    </lineage>
</organism>
<protein>
    <recommendedName>
        <fullName evidence="9">Type II secretion system protein I</fullName>
        <shortName evidence="9">T2SS minor pseudopilin I</shortName>
    </recommendedName>
</protein>
<evidence type="ECO:0000256" key="5">
    <source>
        <dbReference type="ARBA" id="ARBA00022519"/>
    </source>
</evidence>
<keyword evidence="8" id="KW-0472">Membrane</keyword>
<feature type="domain" description="Type II secretion system protein GspI C-terminal" evidence="10">
    <location>
        <begin position="41"/>
        <end position="115"/>
    </location>
</feature>
<dbReference type="Proteomes" id="UP001410394">
    <property type="component" value="Unassembled WGS sequence"/>
</dbReference>
<evidence type="ECO:0000313" key="11">
    <source>
        <dbReference type="EMBL" id="MEN3070266.1"/>
    </source>
</evidence>
<dbReference type="PANTHER" id="PTHR38779:SF2">
    <property type="entry name" value="TYPE II SECRETION SYSTEM PROTEIN I-RELATED"/>
    <property type="match status" value="1"/>
</dbReference>
<evidence type="ECO:0000256" key="2">
    <source>
        <dbReference type="ARBA" id="ARBA00008358"/>
    </source>
</evidence>
<keyword evidence="6" id="KW-0812">Transmembrane</keyword>
<dbReference type="NCBIfam" id="TIGR02532">
    <property type="entry name" value="IV_pilin_GFxxxE"/>
    <property type="match status" value="1"/>
</dbReference>
<dbReference type="InterPro" id="IPR012902">
    <property type="entry name" value="N_methyl_site"/>
</dbReference>
<gene>
    <name evidence="11" type="primary">gspI</name>
    <name evidence="11" type="ORF">ABDB84_17410</name>
</gene>
<evidence type="ECO:0000256" key="9">
    <source>
        <dbReference type="RuleBase" id="RU368030"/>
    </source>
</evidence>
<comment type="subunit">
    <text evidence="9">Type II secretion is composed of four main components: the outer membrane complex, the inner membrane complex, the cytoplasmic secretion ATPase and the periplasm-spanning pseudopilus.</text>
</comment>
<accession>A0ABU9Z2F0</accession>
<comment type="function">
    <text evidence="9">Component of the type II secretion system required for the energy-dependent secretion of extracellular factors such as proteases and toxins from the periplasm.</text>
</comment>
<dbReference type="Gene3D" id="3.30.1300.30">
    <property type="entry name" value="GSPII I/J protein-like"/>
    <property type="match status" value="1"/>
</dbReference>
<dbReference type="InterPro" id="IPR003413">
    <property type="entry name" value="T2SS_GspI_C"/>
</dbReference>
<evidence type="ECO:0000256" key="4">
    <source>
        <dbReference type="ARBA" id="ARBA00022481"/>
    </source>
</evidence>
<dbReference type="InterPro" id="IPR045584">
    <property type="entry name" value="Pilin-like"/>
</dbReference>
<evidence type="ECO:0000256" key="6">
    <source>
        <dbReference type="ARBA" id="ARBA00022692"/>
    </source>
</evidence>
<keyword evidence="4 9" id="KW-0488">Methylation</keyword>
<evidence type="ECO:0000256" key="1">
    <source>
        <dbReference type="ARBA" id="ARBA00004377"/>
    </source>
</evidence>
<comment type="caution">
    <text evidence="11">The sequence shown here is derived from an EMBL/GenBank/DDBJ whole genome shotgun (WGS) entry which is preliminary data.</text>
</comment>
<evidence type="ECO:0000256" key="3">
    <source>
        <dbReference type="ARBA" id="ARBA00022475"/>
    </source>
</evidence>
<proteinExistence type="inferred from homology"/>
<comment type="subcellular location">
    <subcellularLocation>
        <location evidence="1 9">Cell inner membrane</location>
        <topology evidence="1 9">Single-pass membrane protein</topology>
    </subcellularLocation>
</comment>
<keyword evidence="7" id="KW-1133">Transmembrane helix</keyword>
<keyword evidence="3" id="KW-1003">Cell membrane</keyword>
<dbReference type="PANTHER" id="PTHR38779">
    <property type="entry name" value="TYPE II SECRETION SYSTEM PROTEIN I-RELATED"/>
    <property type="match status" value="1"/>
</dbReference>
<comment type="similarity">
    <text evidence="2 9">Belongs to the GSP I family.</text>
</comment>
<dbReference type="EMBL" id="JBDIVE010000011">
    <property type="protein sequence ID" value="MEN3070266.1"/>
    <property type="molecule type" value="Genomic_DNA"/>
</dbReference>
<dbReference type="SUPFAM" id="SSF54523">
    <property type="entry name" value="Pili subunits"/>
    <property type="match status" value="1"/>
</dbReference>
<evidence type="ECO:0000259" key="10">
    <source>
        <dbReference type="Pfam" id="PF02501"/>
    </source>
</evidence>
<evidence type="ECO:0000256" key="8">
    <source>
        <dbReference type="ARBA" id="ARBA00023136"/>
    </source>
</evidence>
<dbReference type="Pfam" id="PF07963">
    <property type="entry name" value="N_methyl"/>
    <property type="match status" value="1"/>
</dbReference>
<dbReference type="Pfam" id="PF02501">
    <property type="entry name" value="T2SSI"/>
    <property type="match status" value="1"/>
</dbReference>
<keyword evidence="5 9" id="KW-0997">Cell inner membrane</keyword>
<keyword evidence="12" id="KW-1185">Reference proteome</keyword>
<evidence type="ECO:0000256" key="7">
    <source>
        <dbReference type="ARBA" id="ARBA00022989"/>
    </source>
</evidence>
<evidence type="ECO:0000313" key="12">
    <source>
        <dbReference type="Proteomes" id="UP001410394"/>
    </source>
</evidence>
<dbReference type="RefSeq" id="WP_345921041.1">
    <property type="nucleotide sequence ID" value="NZ_JBDIVE010000011.1"/>
</dbReference>
<sequence length="119" mass="13113">MKQQRAFTLLEVLIALAMLAVALSAASRGIGMAASQATQLGERHIAQWIAQNRLAENRMMERFPDAGSAEGEVEQGGYTFRWHEDIKAVENPLLRRIDVIVYGRDGTQLAKLIGFASKA</sequence>
<dbReference type="NCBIfam" id="TIGR01707">
    <property type="entry name" value="gspI"/>
    <property type="match status" value="1"/>
</dbReference>
<name>A0ABU9Z2F0_9RHOO</name>
<dbReference type="InterPro" id="IPR010052">
    <property type="entry name" value="T2SS_protein-GspI"/>
</dbReference>
<reference evidence="11 12" key="1">
    <citation type="journal article" date="2018" name="Int. J. Syst. Evol. Microbiol.">
        <title>Uliginosibacterium sediminicola sp. nov., isolated from freshwater sediment.</title>
        <authorList>
            <person name="Hwang W.M."/>
            <person name="Kim S.M."/>
            <person name="Kang K."/>
            <person name="Ahn T.Y."/>
        </authorList>
    </citation>
    <scope>NUCLEOTIDE SEQUENCE [LARGE SCALE GENOMIC DNA]</scope>
    <source>
        <strain evidence="11 12">M1-21</strain>
    </source>
</reference>
<comment type="PTM">
    <text evidence="9">Cleaved by prepilin peptidase.</text>
</comment>